<organismHost>
    <name type="scientific">Sus scrofa</name>
    <name type="common">Pig</name>
    <dbReference type="NCBI Taxonomy" id="9823"/>
</organismHost>
<organismHost>
    <name type="scientific">Phacochoerus aethiopicus</name>
    <name type="common">Warthog</name>
    <dbReference type="NCBI Taxonomy" id="85517"/>
</organismHost>
<feature type="transmembrane region" description="Helical" evidence="1">
    <location>
        <begin position="151"/>
        <end position="172"/>
    </location>
</feature>
<keyword evidence="1" id="KW-0472">Membrane</keyword>
<accession>A0A894KTS5</accession>
<dbReference type="EMBL" id="MN336500">
    <property type="protein sequence ID" value="QRW44616.1"/>
    <property type="molecule type" value="Genomic_DNA"/>
</dbReference>
<organism evidence="2 3">
    <name type="scientific">African swine fever virus</name>
    <name type="common">ASFV</name>
    <dbReference type="NCBI Taxonomy" id="10497"/>
    <lineage>
        <taxon>Viruses</taxon>
        <taxon>Varidnaviria</taxon>
        <taxon>Bamfordvirae</taxon>
        <taxon>Nucleocytoviricota</taxon>
        <taxon>Pokkesviricetes</taxon>
        <taxon>Asfuvirales</taxon>
        <taxon>Asfarviridae</taxon>
        <taxon>Asfivirus</taxon>
        <taxon>Asfivirus haemorrhagiae</taxon>
    </lineage>
</organism>
<organismHost>
    <name type="scientific">Phacochoerus africanus</name>
    <name type="common">Warthog</name>
    <dbReference type="NCBI Taxonomy" id="41426"/>
</organismHost>
<dbReference type="Proteomes" id="UP000422855">
    <property type="component" value="Segment"/>
</dbReference>
<name>A0A894KTS5_ASF</name>
<sequence>METVIQCIRLIVGCGFRFRDTFFFFLRIFCFHNTLGIILRKRSIYIWTIYTNILFYLAILLHFHGVYENVFTIMLTSFFVARYTILNAVHVKFLHLMYIFRIPCCFCHVRWFYGYIHNIRRIPIIFICCTLFFVFFVQNSCLFLGTTWHRGIHILQCYIMWSWTLFSNYTVYRHTTITCMFFTQAVVVYTIFTYFTFIYYSSTQDILTYRITMDSYIFIYKSVHIRERPLTNISTMCHFIHYT</sequence>
<organismHost>
    <name type="scientific">Ornithodoros moubata</name>
    <name type="common">Soft tick</name>
    <name type="synonym">Argasid tick</name>
    <dbReference type="NCBI Taxonomy" id="6938"/>
</organismHost>
<keyword evidence="1" id="KW-0812">Transmembrane</keyword>
<reference evidence="2 3" key="1">
    <citation type="submission" date="2019-08" db="EMBL/GenBank/DDBJ databases">
        <authorList>
            <person name="Ndlovu S.S."/>
            <person name="Malesa R."/>
        </authorList>
    </citation>
    <scope>NUCLEOTIDE SEQUENCE [LARGE SCALE GENOMIC DNA]</scope>
    <source>
        <strain evidence="2">RSA_2_2008</strain>
    </source>
</reference>
<keyword evidence="1" id="KW-1133">Transmembrane helix</keyword>
<protein>
    <submittedName>
        <fullName evidence="2">PDP238L</fullName>
    </submittedName>
</protein>
<organismHost>
    <name type="scientific">Potamochoerus larvatus</name>
    <name type="common">Bushpig</name>
    <dbReference type="NCBI Taxonomy" id="273792"/>
</organismHost>
<evidence type="ECO:0000313" key="2">
    <source>
        <dbReference type="EMBL" id="QRW44616.1"/>
    </source>
</evidence>
<feature type="transmembrane region" description="Helical" evidence="1">
    <location>
        <begin position="125"/>
        <end position="145"/>
    </location>
</feature>
<gene>
    <name evidence="2" type="ORF">DP238L</name>
</gene>
<feature type="transmembrane region" description="Helical" evidence="1">
    <location>
        <begin position="179"/>
        <end position="200"/>
    </location>
</feature>
<proteinExistence type="predicted"/>
<evidence type="ECO:0000256" key="1">
    <source>
        <dbReference type="SAM" id="Phobius"/>
    </source>
</evidence>
<feature type="transmembrane region" description="Helical" evidence="1">
    <location>
        <begin position="44"/>
        <end position="63"/>
    </location>
</feature>
<feature type="transmembrane region" description="Helical" evidence="1">
    <location>
        <begin position="70"/>
        <end position="89"/>
    </location>
</feature>
<evidence type="ECO:0000313" key="3">
    <source>
        <dbReference type="Proteomes" id="UP000422855"/>
    </source>
</evidence>
<organismHost>
    <name type="scientific">Ornithodoros</name>
    <name type="common">relapsing fever ticks</name>
    <dbReference type="NCBI Taxonomy" id="6937"/>
</organismHost>
<feature type="transmembrane region" description="Helical" evidence="1">
    <location>
        <begin position="21"/>
        <end position="38"/>
    </location>
</feature>